<sequence>MLSQTHIIRGEGEDILFFPATFSLYRLPPGLRSPLSVSDLGPGGAALLAAEAERHERLRPAPPLPAAPTSLCLYVAQDCNLACSYCYNDGGRAAGSVQRMSPAVAEAALRRFFTEPGEHYAVSFYGGEPLLNRAVVERTVAFGERLAAERGFRIAFHMTTNGTLVDARALALLARFATVTVSLDGPPAVHDRHRRSRRGTGSHRRAVAALRALRTLKGPRVTVKGTLTVAGAERYGETAAYLNALGADAVGLTPVFAPPGHPARLSDAAHERYVADYLAIHCDPERALEAPLQHGEALGLMGRILRRQRVHRHCHAGRDLAVAADGSLYACHGLAGVGAFRMGHVEEAAPSAEFGGVAARFAVLGVDAAEPCRGCFARYLCGGGCYAHGHFLHGDPAQPDPRHCDLERRRLEHVLRGLAAILRDPGRRTRLKSLIAGEG</sequence>
<dbReference type="InterPro" id="IPR013785">
    <property type="entry name" value="Aldolase_TIM"/>
</dbReference>
<dbReference type="Proteomes" id="UP000252707">
    <property type="component" value="Unassembled WGS sequence"/>
</dbReference>
<comment type="cofactor">
    <cofactor evidence="1">
        <name>[4Fe-4S] cluster</name>
        <dbReference type="ChEBI" id="CHEBI:49883"/>
    </cofactor>
</comment>
<accession>A0A369BXW1</accession>
<dbReference type="SFLD" id="SFLDG01384">
    <property type="entry name" value="thioether_bond_formation_requi"/>
    <property type="match status" value="1"/>
</dbReference>
<dbReference type="SFLD" id="SFLDS00029">
    <property type="entry name" value="Radical_SAM"/>
    <property type="match status" value="1"/>
</dbReference>
<keyword evidence="8" id="KW-1185">Reference proteome</keyword>
<proteinExistence type="predicted"/>
<dbReference type="EMBL" id="QPJY01000010">
    <property type="protein sequence ID" value="RCX26333.1"/>
    <property type="molecule type" value="Genomic_DNA"/>
</dbReference>
<dbReference type="SFLD" id="SFLDG01386">
    <property type="entry name" value="main_SPASM_domain-containing"/>
    <property type="match status" value="1"/>
</dbReference>
<evidence type="ECO:0000256" key="3">
    <source>
        <dbReference type="ARBA" id="ARBA00022723"/>
    </source>
</evidence>
<dbReference type="Gene3D" id="3.20.20.70">
    <property type="entry name" value="Aldolase class I"/>
    <property type="match status" value="1"/>
</dbReference>
<dbReference type="GO" id="GO:0046872">
    <property type="term" value="F:metal ion binding"/>
    <property type="evidence" value="ECO:0007669"/>
    <property type="project" value="UniProtKB-KW"/>
</dbReference>
<name>A0A369BXW1_9GAMM</name>
<evidence type="ECO:0000256" key="4">
    <source>
        <dbReference type="ARBA" id="ARBA00023004"/>
    </source>
</evidence>
<comment type="caution">
    <text evidence="7">The sequence shown here is derived from an EMBL/GenBank/DDBJ whole genome shotgun (WGS) entry which is preliminary data.</text>
</comment>
<keyword evidence="2" id="KW-0949">S-adenosyl-L-methionine</keyword>
<dbReference type="InterPro" id="IPR006638">
    <property type="entry name" value="Elp3/MiaA/NifB-like_rSAM"/>
</dbReference>
<dbReference type="PROSITE" id="PS51918">
    <property type="entry name" value="RADICAL_SAM"/>
    <property type="match status" value="1"/>
</dbReference>
<dbReference type="InterPro" id="IPR023885">
    <property type="entry name" value="4Fe4S-binding_SPASM_dom"/>
</dbReference>
<evidence type="ECO:0000313" key="8">
    <source>
        <dbReference type="Proteomes" id="UP000252707"/>
    </source>
</evidence>
<gene>
    <name evidence="7" type="ORF">DFQ59_11043</name>
</gene>
<dbReference type="SUPFAM" id="SSF102114">
    <property type="entry name" value="Radical SAM enzymes"/>
    <property type="match status" value="1"/>
</dbReference>
<evidence type="ECO:0000259" key="6">
    <source>
        <dbReference type="PROSITE" id="PS51918"/>
    </source>
</evidence>
<feature type="domain" description="Radical SAM core" evidence="6">
    <location>
        <begin position="65"/>
        <end position="297"/>
    </location>
</feature>
<dbReference type="RefSeq" id="WP_114280753.1">
    <property type="nucleotide sequence ID" value="NZ_QPJY01000010.1"/>
</dbReference>
<dbReference type="Pfam" id="PF04055">
    <property type="entry name" value="Radical_SAM"/>
    <property type="match status" value="1"/>
</dbReference>
<keyword evidence="3" id="KW-0479">Metal-binding</keyword>
<dbReference type="PANTHER" id="PTHR43273:SF8">
    <property type="entry name" value="RADICAL SAM DOMAIN PROTEIN"/>
    <property type="match status" value="1"/>
</dbReference>
<evidence type="ECO:0000256" key="1">
    <source>
        <dbReference type="ARBA" id="ARBA00001966"/>
    </source>
</evidence>
<evidence type="ECO:0000256" key="5">
    <source>
        <dbReference type="ARBA" id="ARBA00023014"/>
    </source>
</evidence>
<dbReference type="AlphaFoldDB" id="A0A369BXW1"/>
<dbReference type="GO" id="GO:0051536">
    <property type="term" value="F:iron-sulfur cluster binding"/>
    <property type="evidence" value="ECO:0007669"/>
    <property type="project" value="UniProtKB-KW"/>
</dbReference>
<reference evidence="7 8" key="1">
    <citation type="submission" date="2018-07" db="EMBL/GenBank/DDBJ databases">
        <title>Genomic Encyclopedia of Type Strains, Phase IV (KMG-IV): sequencing the most valuable type-strain genomes for metagenomic binning, comparative biology and taxonomic classification.</title>
        <authorList>
            <person name="Goeker M."/>
        </authorList>
    </citation>
    <scope>NUCLEOTIDE SEQUENCE [LARGE SCALE GENOMIC DNA]</scope>
    <source>
        <strain evidence="7 8">DSM 26407</strain>
    </source>
</reference>
<dbReference type="OrthoDB" id="9782387at2"/>
<dbReference type="NCBIfam" id="TIGR04085">
    <property type="entry name" value="rSAM_more_4Fe4S"/>
    <property type="match status" value="1"/>
</dbReference>
<protein>
    <recommendedName>
        <fullName evidence="6">Radical SAM core domain-containing protein</fullName>
    </recommendedName>
</protein>
<dbReference type="CDD" id="cd01335">
    <property type="entry name" value="Radical_SAM"/>
    <property type="match status" value="1"/>
</dbReference>
<keyword evidence="4" id="KW-0408">Iron</keyword>
<dbReference type="InterPro" id="IPR023867">
    <property type="entry name" value="Sulphatase_maturase_rSAM"/>
</dbReference>
<dbReference type="PANTHER" id="PTHR43273">
    <property type="entry name" value="ANAEROBIC SULFATASE-MATURATING ENZYME HOMOLOG ASLB-RELATED"/>
    <property type="match status" value="1"/>
</dbReference>
<dbReference type="InterPro" id="IPR007197">
    <property type="entry name" value="rSAM"/>
</dbReference>
<evidence type="ECO:0000313" key="7">
    <source>
        <dbReference type="EMBL" id="RCX26333.1"/>
    </source>
</evidence>
<dbReference type="GO" id="GO:0016491">
    <property type="term" value="F:oxidoreductase activity"/>
    <property type="evidence" value="ECO:0007669"/>
    <property type="project" value="InterPro"/>
</dbReference>
<dbReference type="SFLD" id="SFLDG01067">
    <property type="entry name" value="SPASM/twitch_domain_containing"/>
    <property type="match status" value="1"/>
</dbReference>
<dbReference type="SMART" id="SM00729">
    <property type="entry name" value="Elp3"/>
    <property type="match status" value="1"/>
</dbReference>
<organism evidence="7 8">
    <name type="scientific">Thioalbus denitrificans</name>
    <dbReference type="NCBI Taxonomy" id="547122"/>
    <lineage>
        <taxon>Bacteria</taxon>
        <taxon>Pseudomonadati</taxon>
        <taxon>Pseudomonadota</taxon>
        <taxon>Gammaproteobacteria</taxon>
        <taxon>Chromatiales</taxon>
        <taxon>Ectothiorhodospiraceae</taxon>
        <taxon>Thioalbus</taxon>
    </lineage>
</organism>
<keyword evidence="5" id="KW-0411">Iron-sulfur</keyword>
<dbReference type="InterPro" id="IPR058240">
    <property type="entry name" value="rSAM_sf"/>
</dbReference>
<evidence type="ECO:0000256" key="2">
    <source>
        <dbReference type="ARBA" id="ARBA00022691"/>
    </source>
</evidence>